<evidence type="ECO:0000313" key="2">
    <source>
        <dbReference type="Proteomes" id="UP000219338"/>
    </source>
</evidence>
<accession>A0A284R6J2</accession>
<dbReference type="EMBL" id="FUEG01000005">
    <property type="protein sequence ID" value="SJL04320.1"/>
    <property type="molecule type" value="Genomic_DNA"/>
</dbReference>
<reference evidence="2" key="1">
    <citation type="journal article" date="2017" name="Nat. Ecol. Evol.">
        <title>Genome expansion and lineage-specific genetic innovations in the forest pathogenic fungi Armillaria.</title>
        <authorList>
            <person name="Sipos G."/>
            <person name="Prasanna A.N."/>
            <person name="Walter M.C."/>
            <person name="O'Connor E."/>
            <person name="Balint B."/>
            <person name="Krizsan K."/>
            <person name="Kiss B."/>
            <person name="Hess J."/>
            <person name="Varga T."/>
            <person name="Slot J."/>
            <person name="Riley R."/>
            <person name="Boka B."/>
            <person name="Rigling D."/>
            <person name="Barry K."/>
            <person name="Lee J."/>
            <person name="Mihaltcheva S."/>
            <person name="LaButti K."/>
            <person name="Lipzen A."/>
            <person name="Waldron R."/>
            <person name="Moloney N.M."/>
            <person name="Sperisen C."/>
            <person name="Kredics L."/>
            <person name="Vagvoelgyi C."/>
            <person name="Patrignani A."/>
            <person name="Fitzpatrick D."/>
            <person name="Nagy I."/>
            <person name="Doyle S."/>
            <person name="Anderson J.B."/>
            <person name="Grigoriev I.V."/>
            <person name="Gueldener U."/>
            <person name="Muensterkoetter M."/>
            <person name="Nagy L.G."/>
        </authorList>
    </citation>
    <scope>NUCLEOTIDE SEQUENCE [LARGE SCALE GENOMIC DNA]</scope>
    <source>
        <strain evidence="2">C18/9</strain>
    </source>
</reference>
<evidence type="ECO:0000313" key="1">
    <source>
        <dbReference type="EMBL" id="SJL04320.1"/>
    </source>
</evidence>
<sequence length="92" mass="10166">MATISARATIESFPPFSFNTTLDTTRFAFSPVLTVTSHYLVNEFAAKNSDIIFPGLRGPSTANHPEGALHQIFRENYHHEVCLCRRGQQGAG</sequence>
<keyword evidence="2" id="KW-1185">Reference proteome</keyword>
<dbReference type="Proteomes" id="UP000219338">
    <property type="component" value="Unassembled WGS sequence"/>
</dbReference>
<gene>
    <name evidence="1" type="ORF">ARMOST_07686</name>
</gene>
<protein>
    <submittedName>
        <fullName evidence="1">Uncharacterized protein</fullName>
    </submittedName>
</protein>
<name>A0A284R6J2_ARMOS</name>
<organism evidence="1 2">
    <name type="scientific">Armillaria ostoyae</name>
    <name type="common">Armillaria root rot fungus</name>
    <dbReference type="NCBI Taxonomy" id="47428"/>
    <lineage>
        <taxon>Eukaryota</taxon>
        <taxon>Fungi</taxon>
        <taxon>Dikarya</taxon>
        <taxon>Basidiomycota</taxon>
        <taxon>Agaricomycotina</taxon>
        <taxon>Agaricomycetes</taxon>
        <taxon>Agaricomycetidae</taxon>
        <taxon>Agaricales</taxon>
        <taxon>Marasmiineae</taxon>
        <taxon>Physalacriaceae</taxon>
        <taxon>Armillaria</taxon>
    </lineage>
</organism>
<proteinExistence type="predicted"/>
<dbReference type="AlphaFoldDB" id="A0A284R6J2"/>